<evidence type="ECO:0000256" key="1">
    <source>
        <dbReference type="SAM" id="MobiDB-lite"/>
    </source>
</evidence>
<dbReference type="Gramene" id="ONIVA05G30130.1">
    <property type="protein sequence ID" value="ONIVA05G30130.1"/>
    <property type="gene ID" value="ONIVA05G30130"/>
</dbReference>
<reference evidence="2" key="2">
    <citation type="submission" date="2018-04" db="EMBL/GenBank/DDBJ databases">
        <title>OnivRS2 (Oryza nivara Reference Sequence Version 2).</title>
        <authorList>
            <person name="Zhang J."/>
            <person name="Kudrna D."/>
            <person name="Lee S."/>
            <person name="Talag J."/>
            <person name="Rajasekar S."/>
            <person name="Welchert J."/>
            <person name="Hsing Y.-I."/>
            <person name="Wing R.A."/>
        </authorList>
    </citation>
    <scope>NUCLEOTIDE SEQUENCE [LARGE SCALE GENOMIC DNA]</scope>
    <source>
        <strain evidence="2">SL10</strain>
    </source>
</reference>
<dbReference type="OMA" id="VGMAQQK"/>
<accession>A0A0E0HJD4</accession>
<reference evidence="2" key="1">
    <citation type="submission" date="2015-04" db="UniProtKB">
        <authorList>
            <consortium name="EnsemblPlants"/>
        </authorList>
    </citation>
    <scope>IDENTIFICATION</scope>
    <source>
        <strain evidence="2">SL10</strain>
    </source>
</reference>
<sequence length="147" mass="15644">MPKPNHQVPEAAGEIGSAGRTSVKGRRGIRRRPRSASASSSWGGGAAGCKKKKARVGDEEKKPSSTVPAVYDANADIEEEYRLFLENVRVYENDDFVVEYEGVVVRYGGEAVADHGAGTGAPPVKCLPDPNQLDGSVQLVSKSPCFV</sequence>
<name>A0A0E0HJD4_ORYNI</name>
<keyword evidence="3" id="KW-1185">Reference proteome</keyword>
<dbReference type="EnsemblPlants" id="ONIVA05G30130.1">
    <property type="protein sequence ID" value="ONIVA05G30130.1"/>
    <property type="gene ID" value="ONIVA05G30130"/>
</dbReference>
<proteinExistence type="predicted"/>
<dbReference type="HOGENOM" id="CLU_1761651_0_0_1"/>
<dbReference type="Proteomes" id="UP000006591">
    <property type="component" value="Chromosome 5"/>
</dbReference>
<organism evidence="2">
    <name type="scientific">Oryza nivara</name>
    <name type="common">Indian wild rice</name>
    <name type="synonym">Oryza sativa f. spontanea</name>
    <dbReference type="NCBI Taxonomy" id="4536"/>
    <lineage>
        <taxon>Eukaryota</taxon>
        <taxon>Viridiplantae</taxon>
        <taxon>Streptophyta</taxon>
        <taxon>Embryophyta</taxon>
        <taxon>Tracheophyta</taxon>
        <taxon>Spermatophyta</taxon>
        <taxon>Magnoliopsida</taxon>
        <taxon>Liliopsida</taxon>
        <taxon>Poales</taxon>
        <taxon>Poaceae</taxon>
        <taxon>BOP clade</taxon>
        <taxon>Oryzoideae</taxon>
        <taxon>Oryzeae</taxon>
        <taxon>Oryzinae</taxon>
        <taxon>Oryza</taxon>
    </lineage>
</organism>
<evidence type="ECO:0000313" key="2">
    <source>
        <dbReference type="EnsemblPlants" id="ONIVA05G30130.1"/>
    </source>
</evidence>
<protein>
    <submittedName>
        <fullName evidence="2">Uncharacterized protein</fullName>
    </submittedName>
</protein>
<dbReference type="AlphaFoldDB" id="A0A0E0HJD4"/>
<evidence type="ECO:0000313" key="3">
    <source>
        <dbReference type="Proteomes" id="UP000006591"/>
    </source>
</evidence>
<feature type="compositionally biased region" description="Basic residues" evidence="1">
    <location>
        <begin position="23"/>
        <end position="34"/>
    </location>
</feature>
<feature type="region of interest" description="Disordered" evidence="1">
    <location>
        <begin position="1"/>
        <end position="67"/>
    </location>
</feature>